<dbReference type="InterPro" id="IPR010730">
    <property type="entry name" value="HET"/>
</dbReference>
<dbReference type="AlphaFoldDB" id="A0A9N9TYX4"/>
<protein>
    <recommendedName>
        <fullName evidence="1">Heterokaryon incompatibility domain-containing protein</fullName>
    </recommendedName>
</protein>
<dbReference type="PANTHER" id="PTHR10622">
    <property type="entry name" value="HET DOMAIN-CONTAINING PROTEIN"/>
    <property type="match status" value="1"/>
</dbReference>
<proteinExistence type="predicted"/>
<reference evidence="2" key="1">
    <citation type="submission" date="2021-10" db="EMBL/GenBank/DDBJ databases">
        <authorList>
            <person name="Piombo E."/>
        </authorList>
    </citation>
    <scope>NUCLEOTIDE SEQUENCE</scope>
</reference>
<keyword evidence="3" id="KW-1185">Reference proteome</keyword>
<evidence type="ECO:0000313" key="3">
    <source>
        <dbReference type="Proteomes" id="UP000754883"/>
    </source>
</evidence>
<dbReference type="OrthoDB" id="674604at2759"/>
<dbReference type="Proteomes" id="UP000754883">
    <property type="component" value="Unassembled WGS sequence"/>
</dbReference>
<dbReference type="Pfam" id="PF06985">
    <property type="entry name" value="HET"/>
    <property type="match status" value="1"/>
</dbReference>
<accession>A0A9N9TYX4</accession>
<name>A0A9N9TYX4_9HYPO</name>
<evidence type="ECO:0000259" key="1">
    <source>
        <dbReference type="Pfam" id="PF06985"/>
    </source>
</evidence>
<dbReference type="EMBL" id="CABFNO020001268">
    <property type="protein sequence ID" value="CAG9975550.1"/>
    <property type="molecule type" value="Genomic_DNA"/>
</dbReference>
<organism evidence="2 3">
    <name type="scientific">Clonostachys byssicola</name>
    <dbReference type="NCBI Taxonomy" id="160290"/>
    <lineage>
        <taxon>Eukaryota</taxon>
        <taxon>Fungi</taxon>
        <taxon>Dikarya</taxon>
        <taxon>Ascomycota</taxon>
        <taxon>Pezizomycotina</taxon>
        <taxon>Sordariomycetes</taxon>
        <taxon>Hypocreomycetidae</taxon>
        <taxon>Hypocreales</taxon>
        <taxon>Bionectriaceae</taxon>
        <taxon>Clonostachys</taxon>
    </lineage>
</organism>
<comment type="caution">
    <text evidence="2">The sequence shown here is derived from an EMBL/GenBank/DDBJ whole genome shotgun (WGS) entry which is preliminary data.</text>
</comment>
<dbReference type="PANTHER" id="PTHR10622:SF10">
    <property type="entry name" value="HET DOMAIN-CONTAINING PROTEIN"/>
    <property type="match status" value="1"/>
</dbReference>
<sequence>MRLLNTTTLEVKEFNDPIPSYGILSHTWEEDEVLFQDVMNGVCELKKGYQKIVGFCHKAKECDLEWVWVDTLCIDKSSSAELSEAINSMYKWYKASTVCFAYLSDVRIKDDAESGSVSASGAANKPFNFSEVSRSRWFTRGWTLQELIAPKYVEFYTHSWEEIGTKSSMIGMLAKRTGIPEDVLRGGSPLVHNVAERMSWASKRQTTREEDMAYCLLGLFGINMPLLYGEGVKAFYRLQEQILRQQEDYTMFTWIAPPKLDVEPDSMVRGAWASAPSEFPLMKRSTHVKWSSQRTISEPILTKANDKTPETQRKLEMVYHVDFKRVVQYSYRDIHESFGHQEPPVVTSRGLQIWLPILEVKNDHPDWAHLTPMERQLASKRLAWTYCKLDDRLLCLALDSSAAEPRSHYRIFPASLVSVDTSLEHCFKVLRLYMHPGGLVQFGRRQDPEQSTNGTWINFIPRKRSLTLLRSYPIRATQNLHRFPHEGNFILMMSCCLKVDEKSSYFIIACGSFRDHHWCTLEEELEPSDEVGLTKQYADLKGQPKTDFTFLPDRVAVTCSKLPSLVLTVSMRREPGSRYRLEIDEYNMTSGKLWVDHYLSQSTSDTSGRI</sequence>
<gene>
    <name evidence="2" type="ORF">CBYS24578_00013010</name>
</gene>
<feature type="domain" description="Heterokaryon incompatibility" evidence="1">
    <location>
        <begin position="21"/>
        <end position="146"/>
    </location>
</feature>
<evidence type="ECO:0000313" key="2">
    <source>
        <dbReference type="EMBL" id="CAG9975550.1"/>
    </source>
</evidence>